<dbReference type="PANTHER" id="PTHR43133:SF46">
    <property type="entry name" value="RNA POLYMERASE SIGMA-70 FACTOR ECF SUBFAMILY"/>
    <property type="match status" value="1"/>
</dbReference>
<dbReference type="InterPro" id="IPR013249">
    <property type="entry name" value="RNA_pol_sigma70_r4_t2"/>
</dbReference>
<dbReference type="InterPro" id="IPR036388">
    <property type="entry name" value="WH-like_DNA-bd_sf"/>
</dbReference>
<name>A0ABS9KQ98_9BACT</name>
<dbReference type="InterPro" id="IPR039425">
    <property type="entry name" value="RNA_pol_sigma-70-like"/>
</dbReference>
<evidence type="ECO:0000313" key="8">
    <source>
        <dbReference type="Proteomes" id="UP001165367"/>
    </source>
</evidence>
<dbReference type="Pfam" id="PF04542">
    <property type="entry name" value="Sigma70_r2"/>
    <property type="match status" value="1"/>
</dbReference>
<dbReference type="Pfam" id="PF08281">
    <property type="entry name" value="Sigma70_r4_2"/>
    <property type="match status" value="1"/>
</dbReference>
<accession>A0ABS9KQ98</accession>
<evidence type="ECO:0000256" key="3">
    <source>
        <dbReference type="ARBA" id="ARBA00023082"/>
    </source>
</evidence>
<dbReference type="RefSeq" id="WP_237870869.1">
    <property type="nucleotide sequence ID" value="NZ_JAKLTR010000005.1"/>
</dbReference>
<comment type="caution">
    <text evidence="7">The sequence shown here is derived from an EMBL/GenBank/DDBJ whole genome shotgun (WGS) entry which is preliminary data.</text>
</comment>
<evidence type="ECO:0000313" key="7">
    <source>
        <dbReference type="EMBL" id="MCG2614445.1"/>
    </source>
</evidence>
<dbReference type="SUPFAM" id="SSF88946">
    <property type="entry name" value="Sigma2 domain of RNA polymerase sigma factors"/>
    <property type="match status" value="1"/>
</dbReference>
<reference evidence="7" key="1">
    <citation type="submission" date="2022-01" db="EMBL/GenBank/DDBJ databases">
        <authorList>
            <person name="Jo J.-H."/>
            <person name="Im W.-T."/>
        </authorList>
    </citation>
    <scope>NUCLEOTIDE SEQUENCE</scope>
    <source>
        <strain evidence="7">NA20</strain>
    </source>
</reference>
<gene>
    <name evidence="7" type="ORF">LZZ85_09145</name>
</gene>
<protein>
    <submittedName>
        <fullName evidence="7">Sigma-70 family RNA polymerase sigma factor</fullName>
    </submittedName>
</protein>
<dbReference type="InterPro" id="IPR013324">
    <property type="entry name" value="RNA_pol_sigma_r3/r4-like"/>
</dbReference>
<evidence type="ECO:0000259" key="5">
    <source>
        <dbReference type="Pfam" id="PF04542"/>
    </source>
</evidence>
<keyword evidence="3" id="KW-0731">Sigma factor</keyword>
<evidence type="ECO:0000256" key="1">
    <source>
        <dbReference type="ARBA" id="ARBA00010641"/>
    </source>
</evidence>
<feature type="domain" description="RNA polymerase sigma factor 70 region 4 type 2" evidence="6">
    <location>
        <begin position="125"/>
        <end position="177"/>
    </location>
</feature>
<comment type="similarity">
    <text evidence="1">Belongs to the sigma-70 factor family. ECF subfamily.</text>
</comment>
<organism evidence="7 8">
    <name type="scientific">Terrimonas ginsenosidimutans</name>
    <dbReference type="NCBI Taxonomy" id="2908004"/>
    <lineage>
        <taxon>Bacteria</taxon>
        <taxon>Pseudomonadati</taxon>
        <taxon>Bacteroidota</taxon>
        <taxon>Chitinophagia</taxon>
        <taxon>Chitinophagales</taxon>
        <taxon>Chitinophagaceae</taxon>
        <taxon>Terrimonas</taxon>
    </lineage>
</organism>
<keyword evidence="8" id="KW-1185">Reference proteome</keyword>
<keyword evidence="4" id="KW-0804">Transcription</keyword>
<dbReference type="InterPro" id="IPR007627">
    <property type="entry name" value="RNA_pol_sigma70_r2"/>
</dbReference>
<dbReference type="EMBL" id="JAKLTR010000005">
    <property type="protein sequence ID" value="MCG2614445.1"/>
    <property type="molecule type" value="Genomic_DNA"/>
</dbReference>
<feature type="domain" description="RNA polymerase sigma-70 region 2" evidence="5">
    <location>
        <begin position="26"/>
        <end position="97"/>
    </location>
</feature>
<dbReference type="CDD" id="cd06171">
    <property type="entry name" value="Sigma70_r4"/>
    <property type="match status" value="1"/>
</dbReference>
<evidence type="ECO:0000259" key="6">
    <source>
        <dbReference type="Pfam" id="PF08281"/>
    </source>
</evidence>
<keyword evidence="2" id="KW-0805">Transcription regulation</keyword>
<dbReference type="Gene3D" id="1.10.1740.10">
    <property type="match status" value="1"/>
</dbReference>
<evidence type="ECO:0000256" key="2">
    <source>
        <dbReference type="ARBA" id="ARBA00023015"/>
    </source>
</evidence>
<dbReference type="SUPFAM" id="SSF88659">
    <property type="entry name" value="Sigma3 and sigma4 domains of RNA polymerase sigma factors"/>
    <property type="match status" value="1"/>
</dbReference>
<dbReference type="Proteomes" id="UP001165367">
    <property type="component" value="Unassembled WGS sequence"/>
</dbReference>
<dbReference type="Gene3D" id="1.10.10.10">
    <property type="entry name" value="Winged helix-like DNA-binding domain superfamily/Winged helix DNA-binding domain"/>
    <property type="match status" value="1"/>
</dbReference>
<dbReference type="PANTHER" id="PTHR43133">
    <property type="entry name" value="RNA POLYMERASE ECF-TYPE SIGMA FACTO"/>
    <property type="match status" value="1"/>
</dbReference>
<dbReference type="NCBIfam" id="TIGR02937">
    <property type="entry name" value="sigma70-ECF"/>
    <property type="match status" value="1"/>
</dbReference>
<dbReference type="InterPro" id="IPR013325">
    <property type="entry name" value="RNA_pol_sigma_r2"/>
</dbReference>
<dbReference type="InterPro" id="IPR014284">
    <property type="entry name" value="RNA_pol_sigma-70_dom"/>
</dbReference>
<evidence type="ECO:0000256" key="4">
    <source>
        <dbReference type="ARBA" id="ARBA00023163"/>
    </source>
</evidence>
<proteinExistence type="inferred from homology"/>
<sequence length="193" mass="22444">MLSAEELQEHIRGCTLNSRESQKKIYSSFYGYAMSICYRYTNRQEDATEILNDGFLKVFVEIYRFKPAYTDTVSSFKGWLRKIMIYTAIDHFRKNQKHQLTGELNETYMHVPDTHEDAVDKLSYEEILQAIKFLTPGYRTVFNLFVIEGFSHDEIAKELGISTGTSKSNLAKAKKQLQKILFQQNEIVSKNVV</sequence>